<dbReference type="InterPro" id="IPR027417">
    <property type="entry name" value="P-loop_NTPase"/>
</dbReference>
<dbReference type="RefSeq" id="WP_245990489.1">
    <property type="nucleotide sequence ID" value="NZ_CP033898.1"/>
</dbReference>
<reference evidence="2 3" key="1">
    <citation type="submission" date="2018-11" db="EMBL/GenBank/DDBJ databases">
        <authorList>
            <person name="Kleinhagauer T."/>
            <person name="Glaeser S.P."/>
            <person name="Spergser J."/>
            <person name="Ruckert C."/>
            <person name="Kaempfer P."/>
            <person name="Busse H.-J."/>
        </authorList>
    </citation>
    <scope>NUCLEOTIDE SEQUENCE [LARGE SCALE GENOMIC DNA]</scope>
    <source>
        <strain evidence="2 3">812CH</strain>
    </source>
</reference>
<feature type="compositionally biased region" description="Polar residues" evidence="1">
    <location>
        <begin position="232"/>
        <end position="242"/>
    </location>
</feature>
<protein>
    <submittedName>
        <fullName evidence="2">Uncharacterized protein</fullName>
    </submittedName>
</protein>
<proteinExistence type="predicted"/>
<name>A0A3G6IST8_9CORY</name>
<evidence type="ECO:0000313" key="3">
    <source>
        <dbReference type="Proteomes" id="UP000271426"/>
    </source>
</evidence>
<dbReference type="Gene3D" id="3.40.50.300">
    <property type="entry name" value="P-loop containing nucleotide triphosphate hydrolases"/>
    <property type="match status" value="1"/>
</dbReference>
<accession>A0A3G6IST8</accession>
<sequence>MLHIVTGPPAAGKSTYIREQRHDGDVTVDFDDLANTIAGKTPSNHEHVQHIRAITKAMRKTLIDAAIKHAGEHDVWIIHSTPSEATLDKYRAHGATVHEIDPGKDVVMKRIKQERPEAMLKVAGKYYSNQKSGKRKRTTKERGYHHQHQKIRKAMLTNMTQGQPCWWCGKPMYREAERNPDGKPLAADHLQAGGAGLNQAAGRLLHFSCNSARQDGKRDHLRPALAKKPVEQPQTETGFKWG</sequence>
<evidence type="ECO:0000313" key="2">
    <source>
        <dbReference type="EMBL" id="AZA08711.1"/>
    </source>
</evidence>
<dbReference type="SUPFAM" id="SSF52540">
    <property type="entry name" value="P-loop containing nucleoside triphosphate hydrolases"/>
    <property type="match status" value="1"/>
</dbReference>
<dbReference type="AlphaFoldDB" id="A0A3G6IST8"/>
<feature type="region of interest" description="Disordered" evidence="1">
    <location>
        <begin position="213"/>
        <end position="242"/>
    </location>
</feature>
<dbReference type="EMBL" id="CP033898">
    <property type="protein sequence ID" value="AZA08711.1"/>
    <property type="molecule type" value="Genomic_DNA"/>
</dbReference>
<gene>
    <name evidence="2" type="ORF">CPPEL_02900</name>
</gene>
<dbReference type="KEGG" id="cpso:CPPEL_02900"/>
<dbReference type="Proteomes" id="UP000271426">
    <property type="component" value="Chromosome"/>
</dbReference>
<evidence type="ECO:0000256" key="1">
    <source>
        <dbReference type="SAM" id="MobiDB-lite"/>
    </source>
</evidence>
<keyword evidence="3" id="KW-1185">Reference proteome</keyword>
<organism evidence="2 3">
    <name type="scientific">Corynebacterium pseudopelargi</name>
    <dbReference type="NCBI Taxonomy" id="2080757"/>
    <lineage>
        <taxon>Bacteria</taxon>
        <taxon>Bacillati</taxon>
        <taxon>Actinomycetota</taxon>
        <taxon>Actinomycetes</taxon>
        <taxon>Mycobacteriales</taxon>
        <taxon>Corynebacteriaceae</taxon>
        <taxon>Corynebacterium</taxon>
    </lineage>
</organism>